<evidence type="ECO:0000256" key="2">
    <source>
        <dbReference type="ARBA" id="ARBA00015192"/>
    </source>
</evidence>
<dbReference type="CTD" id="20230881"/>
<keyword evidence="3 5" id="KW-0694">RNA-binding</keyword>
<dbReference type="KEGG" id="lgi:LOTGIDRAFT_112714"/>
<dbReference type="Pfam" id="PF00076">
    <property type="entry name" value="RRM_1"/>
    <property type="match status" value="1"/>
</dbReference>
<dbReference type="STRING" id="225164.V4B0Y0"/>
<feature type="domain" description="RRM" evidence="6">
    <location>
        <begin position="40"/>
        <end position="118"/>
    </location>
</feature>
<dbReference type="Gene3D" id="3.30.70.330">
    <property type="match status" value="1"/>
</dbReference>
<evidence type="ECO:0000256" key="1">
    <source>
        <dbReference type="ARBA" id="ARBA00007408"/>
    </source>
</evidence>
<dbReference type="HOGENOM" id="CLU_012062_29_5_1"/>
<comment type="similarity">
    <text evidence="1">Belongs to the RRM RBM42 family.</text>
</comment>
<dbReference type="OrthoDB" id="1749473at2759"/>
<accession>V4B0Y0</accession>
<reference evidence="7 8" key="1">
    <citation type="journal article" date="2013" name="Nature">
        <title>Insights into bilaterian evolution from three spiralian genomes.</title>
        <authorList>
            <person name="Simakov O."/>
            <person name="Marletaz F."/>
            <person name="Cho S.J."/>
            <person name="Edsinger-Gonzales E."/>
            <person name="Havlak P."/>
            <person name="Hellsten U."/>
            <person name="Kuo D.H."/>
            <person name="Larsson T."/>
            <person name="Lv J."/>
            <person name="Arendt D."/>
            <person name="Savage R."/>
            <person name="Osoegawa K."/>
            <person name="de Jong P."/>
            <person name="Grimwood J."/>
            <person name="Chapman J.A."/>
            <person name="Shapiro H."/>
            <person name="Aerts A."/>
            <person name="Otillar R.P."/>
            <person name="Terry A.Y."/>
            <person name="Boore J.L."/>
            <person name="Grigoriev I.V."/>
            <person name="Lindberg D.R."/>
            <person name="Seaver E.C."/>
            <person name="Weisblat D.A."/>
            <person name="Putnam N.H."/>
            <person name="Rokhsar D.S."/>
        </authorList>
    </citation>
    <scope>NUCLEOTIDE SEQUENCE [LARGE SCALE GENOMIC DNA]</scope>
</reference>
<name>V4B0Y0_LOTGI</name>
<dbReference type="PROSITE" id="PS50102">
    <property type="entry name" value="RRM"/>
    <property type="match status" value="1"/>
</dbReference>
<dbReference type="SMART" id="SM00360">
    <property type="entry name" value="RRM"/>
    <property type="match status" value="1"/>
</dbReference>
<gene>
    <name evidence="7" type="ORF">LOTGIDRAFT_112714</name>
</gene>
<dbReference type="InterPro" id="IPR050825">
    <property type="entry name" value="RBM42_RBP45_47-like"/>
</dbReference>
<dbReference type="GO" id="GO:0003729">
    <property type="term" value="F:mRNA binding"/>
    <property type="evidence" value="ECO:0007669"/>
    <property type="project" value="InterPro"/>
</dbReference>
<evidence type="ECO:0000313" key="8">
    <source>
        <dbReference type="Proteomes" id="UP000030746"/>
    </source>
</evidence>
<evidence type="ECO:0000256" key="5">
    <source>
        <dbReference type="PROSITE-ProRule" id="PRU00176"/>
    </source>
</evidence>
<evidence type="ECO:0000313" key="7">
    <source>
        <dbReference type="EMBL" id="ESO99891.1"/>
    </source>
</evidence>
<keyword evidence="8" id="KW-1185">Reference proteome</keyword>
<sequence length="139" mass="16405">MDSETLSRKDKKDKKKKFVRTAAGTTWEDQTLSEWDNDDFRMFCGDLGNEVSDEHLARAFSKYPSFLKAKIVRDRRSNKSKGYGFVSFKDPGDFTRAMRDMNGKYVGNRPIKLRKSTWRDRNIDIVRKKEKEKKRLGLR</sequence>
<dbReference type="InterPro" id="IPR034215">
    <property type="entry name" value="RBM42_RRM"/>
</dbReference>
<evidence type="ECO:0000256" key="3">
    <source>
        <dbReference type="ARBA" id="ARBA00022884"/>
    </source>
</evidence>
<dbReference type="OMA" id="YVPSKKF"/>
<dbReference type="RefSeq" id="XP_009049332.1">
    <property type="nucleotide sequence ID" value="XM_009051084.1"/>
</dbReference>
<evidence type="ECO:0000256" key="4">
    <source>
        <dbReference type="ARBA" id="ARBA00030574"/>
    </source>
</evidence>
<proteinExistence type="inferred from homology"/>
<protein>
    <recommendedName>
        <fullName evidence="2">RNA-binding protein 42</fullName>
    </recommendedName>
    <alternativeName>
        <fullName evidence="4">RNA-binding motif protein 42</fullName>
    </alternativeName>
</protein>
<evidence type="ECO:0000259" key="6">
    <source>
        <dbReference type="PROSITE" id="PS50102"/>
    </source>
</evidence>
<dbReference type="GeneID" id="20230881"/>
<dbReference type="AlphaFoldDB" id="V4B0Y0"/>
<dbReference type="InterPro" id="IPR012677">
    <property type="entry name" value="Nucleotide-bd_a/b_plait_sf"/>
</dbReference>
<dbReference type="InterPro" id="IPR000504">
    <property type="entry name" value="RRM_dom"/>
</dbReference>
<dbReference type="PANTHER" id="PTHR47640:SF11">
    <property type="entry name" value="RNA-BINDING PROTEIN 42"/>
    <property type="match status" value="1"/>
</dbReference>
<dbReference type="SUPFAM" id="SSF54928">
    <property type="entry name" value="RNA-binding domain, RBD"/>
    <property type="match status" value="1"/>
</dbReference>
<dbReference type="PANTHER" id="PTHR47640">
    <property type="entry name" value="TRNA SELENOCYSTEINE 1-ASSOCIATED PROTEIN 1-RELATED-RELATED"/>
    <property type="match status" value="1"/>
</dbReference>
<organism evidence="7 8">
    <name type="scientific">Lottia gigantea</name>
    <name type="common">Giant owl limpet</name>
    <dbReference type="NCBI Taxonomy" id="225164"/>
    <lineage>
        <taxon>Eukaryota</taxon>
        <taxon>Metazoa</taxon>
        <taxon>Spiralia</taxon>
        <taxon>Lophotrochozoa</taxon>
        <taxon>Mollusca</taxon>
        <taxon>Gastropoda</taxon>
        <taxon>Patellogastropoda</taxon>
        <taxon>Lottioidea</taxon>
        <taxon>Lottiidae</taxon>
        <taxon>Lottia</taxon>
    </lineage>
</organism>
<dbReference type="CDD" id="cd12383">
    <property type="entry name" value="RRM_RBM42"/>
    <property type="match status" value="1"/>
</dbReference>
<dbReference type="Proteomes" id="UP000030746">
    <property type="component" value="Unassembled WGS sequence"/>
</dbReference>
<dbReference type="InterPro" id="IPR035979">
    <property type="entry name" value="RBD_domain_sf"/>
</dbReference>
<dbReference type="EMBL" id="KB200869">
    <property type="protein sequence ID" value="ESO99891.1"/>
    <property type="molecule type" value="Genomic_DNA"/>
</dbReference>